<evidence type="ECO:0000256" key="1">
    <source>
        <dbReference type="ARBA" id="ARBA00004123"/>
    </source>
</evidence>
<evidence type="ECO:0000259" key="4">
    <source>
        <dbReference type="Pfam" id="PF07808"/>
    </source>
</evidence>
<feature type="region of interest" description="Disordered" evidence="3">
    <location>
        <begin position="225"/>
        <end position="245"/>
    </location>
</feature>
<dbReference type="AlphaFoldDB" id="U1GJ05"/>
<evidence type="ECO:0000256" key="2">
    <source>
        <dbReference type="ARBA" id="ARBA00023242"/>
    </source>
</evidence>
<gene>
    <name evidence="5" type="ORF">EPUS_01731</name>
</gene>
<dbReference type="Proteomes" id="UP000019373">
    <property type="component" value="Unassembled WGS sequence"/>
</dbReference>
<protein>
    <recommendedName>
        <fullName evidence="4">RED-like N-terminal domain-containing protein</fullName>
    </recommendedName>
</protein>
<dbReference type="Pfam" id="PF07808">
    <property type="entry name" value="RED_N"/>
    <property type="match status" value="1"/>
</dbReference>
<feature type="region of interest" description="Disordered" evidence="3">
    <location>
        <begin position="357"/>
        <end position="441"/>
    </location>
</feature>
<name>U1GJ05_ENDPU</name>
<reference evidence="6" key="1">
    <citation type="journal article" date="2014" name="BMC Genomics">
        <title>Genome characteristics reveal the impact of lichenization on lichen-forming fungus Endocarpon pusillum Hedwig (Verrucariales, Ascomycota).</title>
        <authorList>
            <person name="Wang Y.-Y."/>
            <person name="Liu B."/>
            <person name="Zhang X.-Y."/>
            <person name="Zhou Q.-M."/>
            <person name="Zhang T."/>
            <person name="Li H."/>
            <person name="Yu Y.-F."/>
            <person name="Zhang X.-L."/>
            <person name="Hao X.-Y."/>
            <person name="Wang M."/>
            <person name="Wang L."/>
            <person name="Wei J.-C."/>
        </authorList>
    </citation>
    <scope>NUCLEOTIDE SEQUENCE [LARGE SCALE GENOMIC DNA]</scope>
    <source>
        <strain evidence="6">Z07020 / HMAS-L-300199</strain>
    </source>
</reference>
<evidence type="ECO:0000313" key="5">
    <source>
        <dbReference type="EMBL" id="ERF71816.1"/>
    </source>
</evidence>
<dbReference type="InterPro" id="IPR039896">
    <property type="entry name" value="Red-like"/>
</dbReference>
<feature type="region of interest" description="Disordered" evidence="3">
    <location>
        <begin position="1"/>
        <end position="62"/>
    </location>
</feature>
<dbReference type="InterPro" id="IPR012916">
    <property type="entry name" value="RED_N"/>
</dbReference>
<keyword evidence="6" id="KW-1185">Reference proteome</keyword>
<feature type="compositionally biased region" description="Polar residues" evidence="3">
    <location>
        <begin position="1"/>
        <end position="50"/>
    </location>
</feature>
<dbReference type="GO" id="GO:0005634">
    <property type="term" value="C:nucleus"/>
    <property type="evidence" value="ECO:0007669"/>
    <property type="project" value="UniProtKB-SubCell"/>
</dbReference>
<dbReference type="EMBL" id="KE721191">
    <property type="protein sequence ID" value="ERF71816.1"/>
    <property type="molecule type" value="Genomic_DNA"/>
</dbReference>
<evidence type="ECO:0000313" key="6">
    <source>
        <dbReference type="Proteomes" id="UP000019373"/>
    </source>
</evidence>
<accession>U1GJ05</accession>
<sequence>MNNSQFRRLLDESSSQNTSINGATISSPLKSRNNASSTSLLGSRARSSIPMTPRSIAGHSSSNDFARQIAEHKRAALGQPAAKIFKSRAAPKGTKIAVGYQDRAALLRQQEAKEGQRNGPQDHDDKAERIQALEEMVKLQQVDQATFEKLRNEIGIGGDLESTHLVKGLDRKLLERIRSGEDVTATKEVTHTKNENAATSDGSGRQDVDKELENVLEKEVKATGREERVKKGQMAAPSSLAMPAGKMSRDEILKSLKASRAVAAEGAMQAKPVDGYLGSKFRKLGGDNQPEKKKFVETVNGRRREVLVVTNLDGTTKRKVRWIDKEGSEPKAQGASAVNEALGMQVPAEIAAKQKAMFEKQKMEQEEDDDIFAGVGADYDPLGGIADVSDDSDSGTPSEAAATQRDTDAKPVQVADKPRNYFSSTTDEDKPNTRTAPMTNPSIVAALKRAAAIRRAQEIAGDGDPEMDTTPQGKNFLEKLRKREREDAADLDLGFGGSRLGDEEDEEGPTWNGEEGGKKSERKRGPKKRKANKHEMRDVMAVLERGKK</sequence>
<dbReference type="OMA" id="LKSTHMV"/>
<feature type="compositionally biased region" description="Basic residues" evidence="3">
    <location>
        <begin position="520"/>
        <end position="532"/>
    </location>
</feature>
<dbReference type="OrthoDB" id="3366823at2759"/>
<dbReference type="GeneID" id="19236786"/>
<dbReference type="PANTHER" id="PTHR12765">
    <property type="entry name" value="RED PROTEIN IK FACTOR CYTOKINE IK"/>
    <property type="match status" value="1"/>
</dbReference>
<comment type="subcellular location">
    <subcellularLocation>
        <location evidence="1">Nucleus</location>
    </subcellularLocation>
</comment>
<keyword evidence="2" id="KW-0539">Nucleus</keyword>
<organism evidence="5 6">
    <name type="scientific">Endocarpon pusillum (strain Z07020 / HMAS-L-300199)</name>
    <name type="common">Lichen-forming fungus</name>
    <dbReference type="NCBI Taxonomy" id="1263415"/>
    <lineage>
        <taxon>Eukaryota</taxon>
        <taxon>Fungi</taxon>
        <taxon>Dikarya</taxon>
        <taxon>Ascomycota</taxon>
        <taxon>Pezizomycotina</taxon>
        <taxon>Eurotiomycetes</taxon>
        <taxon>Chaetothyriomycetidae</taxon>
        <taxon>Verrucariales</taxon>
        <taxon>Verrucariaceae</taxon>
        <taxon>Endocarpon</taxon>
    </lineage>
</organism>
<dbReference type="eggNOG" id="ENOG502RZ6M">
    <property type="taxonomic scope" value="Eukaryota"/>
</dbReference>
<proteinExistence type="predicted"/>
<dbReference type="HOGENOM" id="CLU_017393_0_0_1"/>
<feature type="domain" description="RED-like N-terminal" evidence="4">
    <location>
        <begin position="89"/>
        <end position="212"/>
    </location>
</feature>
<feature type="region of interest" description="Disordered" evidence="3">
    <location>
        <begin position="482"/>
        <end position="548"/>
    </location>
</feature>
<evidence type="ECO:0000256" key="3">
    <source>
        <dbReference type="SAM" id="MobiDB-lite"/>
    </source>
</evidence>
<dbReference type="RefSeq" id="XP_007802527.1">
    <property type="nucleotide sequence ID" value="XM_007804336.1"/>
</dbReference>